<accession>A0A382K173</accession>
<sequence>MITDVNRKTNAWLRTTRPGVRISPGAPINQTLTTDYRTVRPPYTSNPPIQNTKLVANRWCGGHQWVFNFRGSTVVWRCGRVRNSPVRLGQTVKARIADPCNRTIIPMYPKSQRFCPTSQTIVKSPANVAVVKHGRDWAHSRSGLQLSS</sequence>
<reference evidence="1" key="1">
    <citation type="submission" date="2018-05" db="EMBL/GenBank/DDBJ databases">
        <authorList>
            <person name="Lanie J.A."/>
            <person name="Ng W.-L."/>
            <person name="Kazmierczak K.M."/>
            <person name="Andrzejewski T.M."/>
            <person name="Davidsen T.M."/>
            <person name="Wayne K.J."/>
            <person name="Tettelin H."/>
            <person name="Glass J.I."/>
            <person name="Rusch D."/>
            <person name="Podicherti R."/>
            <person name="Tsui H.-C.T."/>
            <person name="Winkler M.E."/>
        </authorList>
    </citation>
    <scope>NUCLEOTIDE SEQUENCE</scope>
</reference>
<organism evidence="1">
    <name type="scientific">marine metagenome</name>
    <dbReference type="NCBI Taxonomy" id="408172"/>
    <lineage>
        <taxon>unclassified sequences</taxon>
        <taxon>metagenomes</taxon>
        <taxon>ecological metagenomes</taxon>
    </lineage>
</organism>
<gene>
    <name evidence="1" type="ORF">METZ01_LOCUS271064</name>
</gene>
<protein>
    <submittedName>
        <fullName evidence="1">Uncharacterized protein</fullName>
    </submittedName>
</protein>
<dbReference type="AlphaFoldDB" id="A0A382K173"/>
<name>A0A382K173_9ZZZZ</name>
<proteinExistence type="predicted"/>
<evidence type="ECO:0000313" key="1">
    <source>
        <dbReference type="EMBL" id="SVC18210.1"/>
    </source>
</evidence>
<dbReference type="EMBL" id="UINC01077774">
    <property type="protein sequence ID" value="SVC18210.1"/>
    <property type="molecule type" value="Genomic_DNA"/>
</dbReference>